<evidence type="ECO:0000259" key="9">
    <source>
        <dbReference type="Pfam" id="PF01301"/>
    </source>
</evidence>
<dbReference type="STRING" id="30019.A0A0M3QTF0"/>
<evidence type="ECO:0000256" key="7">
    <source>
        <dbReference type="RuleBase" id="RU003679"/>
    </source>
</evidence>
<dbReference type="PANTHER" id="PTHR23421">
    <property type="entry name" value="BETA-GALACTOSIDASE RELATED"/>
    <property type="match status" value="1"/>
</dbReference>
<evidence type="ECO:0000256" key="8">
    <source>
        <dbReference type="SAM" id="Phobius"/>
    </source>
</evidence>
<evidence type="ECO:0000259" key="11">
    <source>
        <dbReference type="Pfam" id="PF21467"/>
    </source>
</evidence>
<dbReference type="SMR" id="A0A0M3QTF0"/>
<dbReference type="FunFam" id="2.60.120.260:FF:000148">
    <property type="entry name" value="Beta-galactosidase, putative"/>
    <property type="match status" value="1"/>
</dbReference>
<sequence>MSTGEESKSAGCRCTRKLTLAMSGCVMILVIALTVGLCVGLSGSDASREDAPAFSIDHVANTFLLNGKPFRYVSGSFHYFRALPDAWRSRLRTMRAAGLNALDTYVEWSLHNPHDGVYDWEGIADVVKFLEIAQEEDFYIILRPGPYICAERDNGGLPHWLFTKYPNIKMRTNDPNYIAEVGKWYAQLMPRLKHLLIGNGGKIIMVQVENEYGAYHACDHDYLNWLRDETAKYVQDKALLFTVDIPDERMSCGKIENVFATTDFGIDRVHEIESIWKMLRQLQPTGPLVNSEFYPGWLTHWQEMNQRRDGKVVADALKTILSYNASVNLYMFFGGTNFGFTAGANFDLDGSIGYTADITSYDYDAVMDEAGGVTQKYELVRQVIDEVLELPKIELNPAKRLAYGKVELTPVLELLSPDGRKALAKGTPVVADKPKSFEELDQYSGLLLYETTLPNMDLDPALLQVEQLRDRAHVFIDQQLVGTLSREARIYALPLSKGWGNTLQLLVENQGRINYDVSNDTKGIFGKITLQLHNGGALPLEEWTTTSFPLEPKAIEQWRANGVSKVDPIVALQRLLRTGPILYAGNFKVEEIGDTYMNMAGWGKGVAYVNGFNLGRYWPLAGPQITLYVPNELLKLGENSVVLLEYQRANKTRSGTELPAVQFDAVAQLDGQSSEVPQQPKN</sequence>
<feature type="domain" description="Beta-galactosidase 1-like first all-beta" evidence="10">
    <location>
        <begin position="434"/>
        <end position="533"/>
    </location>
</feature>
<evidence type="ECO:0000256" key="5">
    <source>
        <dbReference type="ARBA" id="ARBA00023295"/>
    </source>
</evidence>
<dbReference type="InterPro" id="IPR031330">
    <property type="entry name" value="Gly_Hdrlase_35_cat"/>
</dbReference>
<dbReference type="Pfam" id="PF21317">
    <property type="entry name" value="BetaGal_ABD_1"/>
    <property type="match status" value="1"/>
</dbReference>
<dbReference type="GO" id="GO:0004565">
    <property type="term" value="F:beta-galactosidase activity"/>
    <property type="evidence" value="ECO:0007669"/>
    <property type="project" value="InterPro"/>
</dbReference>
<dbReference type="Gene3D" id="2.60.120.260">
    <property type="entry name" value="Galactose-binding domain-like"/>
    <property type="match status" value="2"/>
</dbReference>
<dbReference type="Gene3D" id="3.20.20.80">
    <property type="entry name" value="Glycosidases"/>
    <property type="match status" value="1"/>
</dbReference>
<accession>A0A0M3QTF0</accession>
<dbReference type="AlphaFoldDB" id="A0A0M3QTF0"/>
<dbReference type="OMA" id="LLEYQRC"/>
<proteinExistence type="inferred from homology"/>
<keyword evidence="2" id="KW-0732">Signal</keyword>
<evidence type="ECO:0000256" key="1">
    <source>
        <dbReference type="ARBA" id="ARBA00009809"/>
    </source>
</evidence>
<evidence type="ECO:0000313" key="12">
    <source>
        <dbReference type="EMBL" id="ALC38769.1"/>
    </source>
</evidence>
<evidence type="ECO:0000259" key="10">
    <source>
        <dbReference type="Pfam" id="PF21317"/>
    </source>
</evidence>
<keyword evidence="8" id="KW-0812">Transmembrane</keyword>
<keyword evidence="8" id="KW-0472">Membrane</keyword>
<keyword evidence="5" id="KW-0326">Glycosidase</keyword>
<feature type="active site" description="Proton donor" evidence="6">
    <location>
        <position position="211"/>
    </location>
</feature>
<reference evidence="12 13" key="1">
    <citation type="submission" date="2015-08" db="EMBL/GenBank/DDBJ databases">
        <title>Ancestral chromatin configuration constrains chromatin evolution on differentiating sex chromosomes in Drosophila.</title>
        <authorList>
            <person name="Zhou Q."/>
            <person name="Bachtrog D."/>
        </authorList>
    </citation>
    <scope>NUCLEOTIDE SEQUENCE [LARGE SCALE GENOMIC DNA]</scope>
    <source>
        <tissue evidence="12">Whole larvae</tissue>
    </source>
</reference>
<feature type="domain" description="Glycoside hydrolase 35 catalytic" evidence="9">
    <location>
        <begin position="62"/>
        <end position="386"/>
    </location>
</feature>
<dbReference type="InterPro" id="IPR048913">
    <property type="entry name" value="BetaGal_gal-bd"/>
</dbReference>
<evidence type="ECO:0000313" key="13">
    <source>
        <dbReference type="Proteomes" id="UP000494163"/>
    </source>
</evidence>
<protein>
    <submittedName>
        <fullName evidence="12">Gal</fullName>
    </submittedName>
</protein>
<feature type="active site" description="Nucleophile" evidence="6">
    <location>
        <position position="292"/>
    </location>
</feature>
<keyword evidence="8" id="KW-1133">Transmembrane helix</keyword>
<dbReference type="Proteomes" id="UP000494163">
    <property type="component" value="Chromosome 2L"/>
</dbReference>
<dbReference type="PRINTS" id="PR00742">
    <property type="entry name" value="GLHYDRLASE35"/>
</dbReference>
<dbReference type="InterPro" id="IPR001944">
    <property type="entry name" value="Glycoside_Hdrlase_35"/>
</dbReference>
<evidence type="ECO:0000256" key="3">
    <source>
        <dbReference type="ARBA" id="ARBA00022801"/>
    </source>
</evidence>
<evidence type="ECO:0000256" key="4">
    <source>
        <dbReference type="ARBA" id="ARBA00023180"/>
    </source>
</evidence>
<keyword evidence="3" id="KW-0378">Hydrolase</keyword>
<dbReference type="InterPro" id="IPR048912">
    <property type="entry name" value="BetaGal1-like_ABD1"/>
</dbReference>
<dbReference type="InterPro" id="IPR017853">
    <property type="entry name" value="GH"/>
</dbReference>
<feature type="transmembrane region" description="Helical" evidence="8">
    <location>
        <begin position="20"/>
        <end position="42"/>
    </location>
</feature>
<organism evidence="12 13">
    <name type="scientific">Drosophila busckii</name>
    <name type="common">Fruit fly</name>
    <dbReference type="NCBI Taxonomy" id="30019"/>
    <lineage>
        <taxon>Eukaryota</taxon>
        <taxon>Metazoa</taxon>
        <taxon>Ecdysozoa</taxon>
        <taxon>Arthropoda</taxon>
        <taxon>Hexapoda</taxon>
        <taxon>Insecta</taxon>
        <taxon>Pterygota</taxon>
        <taxon>Neoptera</taxon>
        <taxon>Endopterygota</taxon>
        <taxon>Diptera</taxon>
        <taxon>Brachycera</taxon>
        <taxon>Muscomorpha</taxon>
        <taxon>Ephydroidea</taxon>
        <taxon>Drosophilidae</taxon>
        <taxon>Drosophila</taxon>
    </lineage>
</organism>
<dbReference type="EMBL" id="CP012523">
    <property type="protein sequence ID" value="ALC38769.1"/>
    <property type="molecule type" value="Genomic_DNA"/>
</dbReference>
<dbReference type="OrthoDB" id="1657402at2759"/>
<keyword evidence="4" id="KW-0325">Glycoprotein</keyword>
<dbReference type="Pfam" id="PF21467">
    <property type="entry name" value="BetaGal_gal-bd"/>
    <property type="match status" value="1"/>
</dbReference>
<dbReference type="Pfam" id="PF01301">
    <property type="entry name" value="Glyco_hydro_35"/>
    <property type="match status" value="1"/>
</dbReference>
<evidence type="ECO:0000256" key="6">
    <source>
        <dbReference type="PIRSR" id="PIRSR006336-1"/>
    </source>
</evidence>
<dbReference type="InterPro" id="IPR026283">
    <property type="entry name" value="B-gal_1-like"/>
</dbReference>
<dbReference type="InterPro" id="IPR008979">
    <property type="entry name" value="Galactose-bd-like_sf"/>
</dbReference>
<name>A0A0M3QTF0_DROBS</name>
<dbReference type="GO" id="GO:0005975">
    <property type="term" value="P:carbohydrate metabolic process"/>
    <property type="evidence" value="ECO:0007669"/>
    <property type="project" value="InterPro"/>
</dbReference>
<feature type="domain" description="Beta-galactosidase galactose-binding" evidence="11">
    <location>
        <begin position="580"/>
        <end position="639"/>
    </location>
</feature>
<keyword evidence="13" id="KW-1185">Reference proteome</keyword>
<dbReference type="SUPFAM" id="SSF49785">
    <property type="entry name" value="Galactose-binding domain-like"/>
    <property type="match status" value="1"/>
</dbReference>
<gene>
    <name evidence="12" type="ORF">Dbus_chr2Lg854</name>
</gene>
<dbReference type="FunFam" id="3.20.20.80:FF:000017">
    <property type="entry name" value="Beta-galactosidase"/>
    <property type="match status" value="1"/>
</dbReference>
<dbReference type="SUPFAM" id="SSF51445">
    <property type="entry name" value="(Trans)glycosidases"/>
    <property type="match status" value="1"/>
</dbReference>
<evidence type="ECO:0000256" key="2">
    <source>
        <dbReference type="ARBA" id="ARBA00022729"/>
    </source>
</evidence>
<comment type="similarity">
    <text evidence="1 7">Belongs to the glycosyl hydrolase 35 family.</text>
</comment>
<dbReference type="PIRSF" id="PIRSF006336">
    <property type="entry name" value="B-gal"/>
    <property type="match status" value="1"/>
</dbReference>